<proteinExistence type="predicted"/>
<reference evidence="1 2" key="1">
    <citation type="journal article" date="2016" name="Gene">
        <title>PacBio SMRT assembly of a complex multi-replicon genome reveals chlorocatechol degradative operon in a region of genome plasticity.</title>
        <authorList>
            <person name="Ricker N."/>
            <person name="Shen S.Y."/>
            <person name="Goordial J."/>
            <person name="Jin S."/>
            <person name="Fulthorpe R.R."/>
        </authorList>
    </citation>
    <scope>NUCLEOTIDE SEQUENCE [LARGE SCALE GENOMIC DNA]</scope>
    <source>
        <strain evidence="1 2">OLGA172</strain>
    </source>
</reference>
<dbReference type="RefSeq" id="WP_063498285.1">
    <property type="nucleotide sequence ID" value="NZ_CP014579.1"/>
</dbReference>
<keyword evidence="2" id="KW-1185">Reference proteome</keyword>
<protein>
    <submittedName>
        <fullName evidence="1">Uncharacterized protein</fullName>
    </submittedName>
</protein>
<gene>
    <name evidence="1" type="ORF">AYM40_21370</name>
</gene>
<dbReference type="KEGG" id="buz:AYM40_21370"/>
<dbReference type="EMBL" id="CP014579">
    <property type="protein sequence ID" value="ANB74987.1"/>
    <property type="molecule type" value="Genomic_DNA"/>
</dbReference>
<organism evidence="1 2">
    <name type="scientific">Paraburkholderia phytofirmans OLGA172</name>
    <dbReference type="NCBI Taxonomy" id="1417228"/>
    <lineage>
        <taxon>Bacteria</taxon>
        <taxon>Pseudomonadati</taxon>
        <taxon>Pseudomonadota</taxon>
        <taxon>Betaproteobacteria</taxon>
        <taxon>Burkholderiales</taxon>
        <taxon>Burkholderiaceae</taxon>
        <taxon>Paraburkholderia</taxon>
    </lineage>
</organism>
<name>A0A161HZ78_9BURK</name>
<evidence type="ECO:0000313" key="2">
    <source>
        <dbReference type="Proteomes" id="UP000076852"/>
    </source>
</evidence>
<sequence>MLAHILAEVNQISDDFQQTTQVQISKNTRGLIAETISSIIQDPHPAWQLPAGRNEQYARAYLQALPLFFYGMLKEDPMNGPISAFQFLHWLSNNLNFSLCIIKKP</sequence>
<dbReference type="Proteomes" id="UP000076852">
    <property type="component" value="Chromosome 2"/>
</dbReference>
<accession>A0A161HZ78</accession>
<evidence type="ECO:0000313" key="1">
    <source>
        <dbReference type="EMBL" id="ANB74987.1"/>
    </source>
</evidence>
<dbReference type="AlphaFoldDB" id="A0A161HZ78"/>
<dbReference type="OrthoDB" id="9134358at2"/>